<dbReference type="GO" id="GO:0043952">
    <property type="term" value="P:protein transport by the Sec complex"/>
    <property type="evidence" value="ECO:0007669"/>
    <property type="project" value="UniProtKB-UniRule"/>
</dbReference>
<evidence type="ECO:0000256" key="8">
    <source>
        <dbReference type="ARBA" id="ARBA00023136"/>
    </source>
</evidence>
<dbReference type="PANTHER" id="PTHR33910">
    <property type="entry name" value="PROTEIN TRANSLOCASE SUBUNIT SECE"/>
    <property type="match status" value="1"/>
</dbReference>
<comment type="subcellular location">
    <subcellularLocation>
        <location evidence="9">Cell membrane</location>
        <topology evidence="9">Single-pass membrane protein</topology>
    </subcellularLocation>
    <subcellularLocation>
        <location evidence="1">Membrane</location>
    </subcellularLocation>
</comment>
<dbReference type="PANTHER" id="PTHR33910:SF1">
    <property type="entry name" value="PROTEIN TRANSLOCASE SUBUNIT SECE"/>
    <property type="match status" value="1"/>
</dbReference>
<reference evidence="10 11" key="1">
    <citation type="journal article" date="2016" name="Nat. Commun.">
        <title>Thousands of microbial genomes shed light on interconnected biogeochemical processes in an aquifer system.</title>
        <authorList>
            <person name="Anantharaman K."/>
            <person name="Brown C.T."/>
            <person name="Hug L.A."/>
            <person name="Sharon I."/>
            <person name="Castelle C.J."/>
            <person name="Probst A.J."/>
            <person name="Thomas B.C."/>
            <person name="Singh A."/>
            <person name="Wilkins M.J."/>
            <person name="Karaoz U."/>
            <person name="Brodie E.L."/>
            <person name="Williams K.H."/>
            <person name="Hubbard S.S."/>
            <person name="Banfield J.F."/>
        </authorList>
    </citation>
    <scope>NUCLEOTIDE SEQUENCE [LARGE SCALE GENOMIC DNA]</scope>
</reference>
<comment type="caution">
    <text evidence="10">The sequence shown here is derived from an EMBL/GenBank/DDBJ whole genome shotgun (WGS) entry which is preliminary data.</text>
</comment>
<dbReference type="GO" id="GO:0008320">
    <property type="term" value="F:protein transmembrane transporter activity"/>
    <property type="evidence" value="ECO:0007669"/>
    <property type="project" value="UniProtKB-UniRule"/>
</dbReference>
<dbReference type="InterPro" id="IPR038379">
    <property type="entry name" value="SecE_sf"/>
</dbReference>
<evidence type="ECO:0000256" key="4">
    <source>
        <dbReference type="ARBA" id="ARBA00022692"/>
    </source>
</evidence>
<evidence type="ECO:0000256" key="1">
    <source>
        <dbReference type="ARBA" id="ARBA00004370"/>
    </source>
</evidence>
<dbReference type="GO" id="GO:0009306">
    <property type="term" value="P:protein secretion"/>
    <property type="evidence" value="ECO:0007669"/>
    <property type="project" value="UniProtKB-UniRule"/>
</dbReference>
<dbReference type="Pfam" id="PF00584">
    <property type="entry name" value="SecE"/>
    <property type="match status" value="1"/>
</dbReference>
<dbReference type="HAMAP" id="MF_00422">
    <property type="entry name" value="SecE"/>
    <property type="match status" value="1"/>
</dbReference>
<comment type="subunit">
    <text evidence="9">Component of the Sec protein translocase complex. Heterotrimer consisting of SecY, SecE and SecG subunits. The heterotrimers can form oligomers, although 1 heterotrimer is thought to be able to translocate proteins. Interacts with the ribosome. Interacts with SecDF, and other proteins may be involved. Interacts with SecA.</text>
</comment>
<feature type="transmembrane region" description="Helical" evidence="9">
    <location>
        <begin position="28"/>
        <end position="50"/>
    </location>
</feature>
<dbReference type="GO" id="GO:0005886">
    <property type="term" value="C:plasma membrane"/>
    <property type="evidence" value="ECO:0007669"/>
    <property type="project" value="UniProtKB-SubCell"/>
</dbReference>
<comment type="function">
    <text evidence="9">Essential subunit of the Sec protein translocation channel SecYEG. Clamps together the 2 halves of SecY. May contact the channel plug during translocation.</text>
</comment>
<dbReference type="GO" id="GO:0065002">
    <property type="term" value="P:intracellular protein transmembrane transport"/>
    <property type="evidence" value="ECO:0007669"/>
    <property type="project" value="UniProtKB-UniRule"/>
</dbReference>
<dbReference type="EMBL" id="MEXH01000022">
    <property type="protein sequence ID" value="OGC92076.1"/>
    <property type="molecule type" value="Genomic_DNA"/>
</dbReference>
<evidence type="ECO:0000256" key="6">
    <source>
        <dbReference type="ARBA" id="ARBA00022989"/>
    </source>
</evidence>
<keyword evidence="3 9" id="KW-1003">Cell membrane</keyword>
<dbReference type="NCBIfam" id="TIGR00964">
    <property type="entry name" value="secE_bact"/>
    <property type="match status" value="1"/>
</dbReference>
<evidence type="ECO:0000313" key="10">
    <source>
        <dbReference type="EMBL" id="OGC92076.1"/>
    </source>
</evidence>
<dbReference type="InterPro" id="IPR005807">
    <property type="entry name" value="SecE_bac"/>
</dbReference>
<dbReference type="Gene3D" id="1.20.5.1030">
    <property type="entry name" value="Preprotein translocase secy subunit"/>
    <property type="match status" value="1"/>
</dbReference>
<dbReference type="InterPro" id="IPR001901">
    <property type="entry name" value="Translocase_SecE/Sec61-g"/>
</dbReference>
<evidence type="ECO:0000256" key="2">
    <source>
        <dbReference type="ARBA" id="ARBA00022448"/>
    </source>
</evidence>
<organism evidence="10 11">
    <name type="scientific">Candidatus Amesbacteria bacterium RIFCSPHIGHO2_01_FULL_48_32b</name>
    <dbReference type="NCBI Taxonomy" id="1797253"/>
    <lineage>
        <taxon>Bacteria</taxon>
        <taxon>Candidatus Amesiibacteriota</taxon>
    </lineage>
</organism>
<evidence type="ECO:0000256" key="3">
    <source>
        <dbReference type="ARBA" id="ARBA00022475"/>
    </source>
</evidence>
<keyword evidence="5 9" id="KW-0653">Protein transport</keyword>
<comment type="similarity">
    <text evidence="9">Belongs to the SecE/SEC61-gamma family.</text>
</comment>
<dbReference type="GO" id="GO:0006605">
    <property type="term" value="P:protein targeting"/>
    <property type="evidence" value="ECO:0007669"/>
    <property type="project" value="UniProtKB-UniRule"/>
</dbReference>
<keyword evidence="6 9" id="KW-1133">Transmembrane helix</keyword>
<evidence type="ECO:0000256" key="5">
    <source>
        <dbReference type="ARBA" id="ARBA00022927"/>
    </source>
</evidence>
<keyword evidence="8 9" id="KW-0472">Membrane</keyword>
<keyword evidence="7 9" id="KW-0811">Translocation</keyword>
<gene>
    <name evidence="9" type="primary">secE</name>
    <name evidence="10" type="ORF">A2876_01770</name>
</gene>
<protein>
    <recommendedName>
        <fullName evidence="9">Protein translocase subunit SecE</fullName>
    </recommendedName>
</protein>
<evidence type="ECO:0000256" key="7">
    <source>
        <dbReference type="ARBA" id="ARBA00023010"/>
    </source>
</evidence>
<sequence>MNPISYLRESYSELKLVHWPSRQETLKLTLVVIVISVLVASYVGALDLTFTKTLSLIIK</sequence>
<dbReference type="AlphaFoldDB" id="A0A1F4YE92"/>
<name>A0A1F4YE92_9BACT</name>
<keyword evidence="2 9" id="KW-0813">Transport</keyword>
<proteinExistence type="inferred from homology"/>
<evidence type="ECO:0000313" key="11">
    <source>
        <dbReference type="Proteomes" id="UP000178176"/>
    </source>
</evidence>
<evidence type="ECO:0000256" key="9">
    <source>
        <dbReference type="HAMAP-Rule" id="MF_00422"/>
    </source>
</evidence>
<keyword evidence="4 9" id="KW-0812">Transmembrane</keyword>
<accession>A0A1F4YE92</accession>
<dbReference type="Proteomes" id="UP000178176">
    <property type="component" value="Unassembled WGS sequence"/>
</dbReference>